<dbReference type="PROSITE" id="PS00108">
    <property type="entry name" value="PROTEIN_KINASE_ST"/>
    <property type="match status" value="1"/>
</dbReference>
<dbReference type="SMART" id="SM00220">
    <property type="entry name" value="S_TKc"/>
    <property type="match status" value="1"/>
</dbReference>
<keyword evidence="1" id="KW-0723">Serine/threonine-protein kinase</keyword>
<dbReference type="Gene3D" id="3.30.200.20">
    <property type="entry name" value="Phosphorylase Kinase, domain 1"/>
    <property type="match status" value="1"/>
</dbReference>
<dbReference type="PANTHER" id="PTHR24351">
    <property type="entry name" value="RIBOSOMAL PROTEIN S6 KINASE"/>
    <property type="match status" value="1"/>
</dbReference>
<dbReference type="Proteomes" id="UP001178507">
    <property type="component" value="Unassembled WGS sequence"/>
</dbReference>
<proteinExistence type="predicted"/>
<dbReference type="InterPro" id="IPR011009">
    <property type="entry name" value="Kinase-like_dom_sf"/>
</dbReference>
<reference evidence="10" key="1">
    <citation type="submission" date="2023-08" db="EMBL/GenBank/DDBJ databases">
        <authorList>
            <person name="Chen Y."/>
            <person name="Shah S."/>
            <person name="Dougan E. K."/>
            <person name="Thang M."/>
            <person name="Chan C."/>
        </authorList>
    </citation>
    <scope>NUCLEOTIDE SEQUENCE</scope>
</reference>
<organism evidence="10 11">
    <name type="scientific">Effrenium voratum</name>
    <dbReference type="NCBI Taxonomy" id="2562239"/>
    <lineage>
        <taxon>Eukaryota</taxon>
        <taxon>Sar</taxon>
        <taxon>Alveolata</taxon>
        <taxon>Dinophyceae</taxon>
        <taxon>Suessiales</taxon>
        <taxon>Symbiodiniaceae</taxon>
        <taxon>Effrenium</taxon>
    </lineage>
</organism>
<comment type="caution">
    <text evidence="10">The sequence shown here is derived from an EMBL/GenBank/DDBJ whole genome shotgun (WGS) entry which is preliminary data.</text>
</comment>
<evidence type="ECO:0000313" key="10">
    <source>
        <dbReference type="EMBL" id="CAJ1405588.1"/>
    </source>
</evidence>
<dbReference type="InterPro" id="IPR008271">
    <property type="entry name" value="Ser/Thr_kinase_AS"/>
</dbReference>
<dbReference type="InterPro" id="IPR017441">
    <property type="entry name" value="Protein_kinase_ATP_BS"/>
</dbReference>
<keyword evidence="4 7" id="KW-0547">Nucleotide-binding</keyword>
<keyword evidence="2" id="KW-0597">Phosphoprotein</keyword>
<dbReference type="EMBL" id="CAUJNA010003593">
    <property type="protein sequence ID" value="CAJ1405588.1"/>
    <property type="molecule type" value="Genomic_DNA"/>
</dbReference>
<evidence type="ECO:0000256" key="8">
    <source>
        <dbReference type="SAM" id="MobiDB-lite"/>
    </source>
</evidence>
<evidence type="ECO:0000256" key="5">
    <source>
        <dbReference type="ARBA" id="ARBA00022777"/>
    </source>
</evidence>
<keyword evidence="6 7" id="KW-0067">ATP-binding</keyword>
<dbReference type="GO" id="GO:0004674">
    <property type="term" value="F:protein serine/threonine kinase activity"/>
    <property type="evidence" value="ECO:0007669"/>
    <property type="project" value="UniProtKB-KW"/>
</dbReference>
<dbReference type="Pfam" id="PF00069">
    <property type="entry name" value="Pkinase"/>
    <property type="match status" value="1"/>
</dbReference>
<dbReference type="GO" id="GO:0005524">
    <property type="term" value="F:ATP binding"/>
    <property type="evidence" value="ECO:0007669"/>
    <property type="project" value="UniProtKB-UniRule"/>
</dbReference>
<evidence type="ECO:0000256" key="2">
    <source>
        <dbReference type="ARBA" id="ARBA00022553"/>
    </source>
</evidence>
<evidence type="ECO:0000313" key="11">
    <source>
        <dbReference type="Proteomes" id="UP001178507"/>
    </source>
</evidence>
<evidence type="ECO:0000256" key="3">
    <source>
        <dbReference type="ARBA" id="ARBA00022679"/>
    </source>
</evidence>
<sequence length="506" mass="55089">MFLFGLLCSCDRAVKPWRSFAARLRAHLLSCDQLVSLQEALMACQRCVCRHCGRNVGWLGLRGFGVSLRRHEGQCQVLLEQLREAERPCGNHLLQEVGLGGSMEQAVARVEQLQKQLEQLKVQTCAAPKRELDGAVAKSVKLGPEQTEAAELHAAKRACYEPPGGQAAFDEGVPEVCSRHSPKASAVSLMTPPGSPGRNDASKDRRPSLDSQPSTAEPDSDELAVLGELGAGAFGAVVSVKHVQSGETYALKTASLELALAEAKILQKCCCRHIVKLFHHDHDRGRLLLELCAGTAADLGELREEPVLHIGASVACALSHLHSRRIIHRDVKPQNILLTTEGEVRLSDMGLAVEGDVASGMVGSWYYVAPEMFLGIDYTHAVDNWALGCSIYTMLSGSPPFIPTVQPNTHAEAKSGMMEKVANFAKHRNLVFPGCSQNAQQCVLQLLCVKPATRLRCHELSRHPFFAQIDFQELQAGKAKPPYTWQQLLARASELGPKGLQGLQQS</sequence>
<evidence type="ECO:0000256" key="1">
    <source>
        <dbReference type="ARBA" id="ARBA00022527"/>
    </source>
</evidence>
<dbReference type="PROSITE" id="PS00107">
    <property type="entry name" value="PROTEIN_KINASE_ATP"/>
    <property type="match status" value="1"/>
</dbReference>
<evidence type="ECO:0000256" key="7">
    <source>
        <dbReference type="PROSITE-ProRule" id="PRU10141"/>
    </source>
</evidence>
<protein>
    <recommendedName>
        <fullName evidence="9">Protein kinase domain-containing protein</fullName>
    </recommendedName>
</protein>
<evidence type="ECO:0000259" key="9">
    <source>
        <dbReference type="PROSITE" id="PS50011"/>
    </source>
</evidence>
<dbReference type="SUPFAM" id="SSF56112">
    <property type="entry name" value="Protein kinase-like (PK-like)"/>
    <property type="match status" value="1"/>
</dbReference>
<evidence type="ECO:0000256" key="6">
    <source>
        <dbReference type="ARBA" id="ARBA00022840"/>
    </source>
</evidence>
<dbReference type="Gene3D" id="1.10.510.10">
    <property type="entry name" value="Transferase(Phosphotransferase) domain 1"/>
    <property type="match status" value="1"/>
</dbReference>
<gene>
    <name evidence="10" type="ORF">EVOR1521_LOCUS27758</name>
</gene>
<dbReference type="PROSITE" id="PS50011">
    <property type="entry name" value="PROTEIN_KINASE_DOM"/>
    <property type="match status" value="1"/>
</dbReference>
<accession>A0AA36JG35</accession>
<name>A0AA36JG35_9DINO</name>
<keyword evidence="5" id="KW-0418">Kinase</keyword>
<keyword evidence="3" id="KW-0808">Transferase</keyword>
<keyword evidence="11" id="KW-1185">Reference proteome</keyword>
<feature type="region of interest" description="Disordered" evidence="8">
    <location>
        <begin position="180"/>
        <end position="219"/>
    </location>
</feature>
<dbReference type="InterPro" id="IPR000719">
    <property type="entry name" value="Prot_kinase_dom"/>
</dbReference>
<feature type="domain" description="Protein kinase" evidence="9">
    <location>
        <begin position="223"/>
        <end position="466"/>
    </location>
</feature>
<dbReference type="AlphaFoldDB" id="A0AA36JG35"/>
<evidence type="ECO:0000256" key="4">
    <source>
        <dbReference type="ARBA" id="ARBA00022741"/>
    </source>
</evidence>
<feature type="binding site" evidence="7">
    <location>
        <position position="252"/>
    </location>
    <ligand>
        <name>ATP</name>
        <dbReference type="ChEBI" id="CHEBI:30616"/>
    </ligand>
</feature>